<keyword evidence="4 14" id="KW-0285">Flavoprotein</keyword>
<evidence type="ECO:0000256" key="6">
    <source>
        <dbReference type="ARBA" id="ARBA00023002"/>
    </source>
</evidence>
<reference evidence="17 18" key="1">
    <citation type="journal article" date="2014" name="Front. Genet.">
        <title>Genome and metabolic network of "Candidatus Phaeomarinobacter ectocarpi" Ec32, a new candidate genus of Alphaproteobacteria frequently associated with brown algae.</title>
        <authorList>
            <person name="Dittami S.M."/>
            <person name="Barbeyron T."/>
            <person name="Boyen C."/>
            <person name="Cambefort J."/>
            <person name="Collet G."/>
            <person name="Delage L."/>
            <person name="Gobet A."/>
            <person name="Groisillier A."/>
            <person name="Leblanc C."/>
            <person name="Michel G."/>
            <person name="Scornet D."/>
            <person name="Siegel A."/>
            <person name="Tapia J.E."/>
            <person name="Tonon T."/>
        </authorList>
    </citation>
    <scope>NUCLEOTIDE SEQUENCE [LARGE SCALE GENOMIC DNA]</scope>
    <source>
        <strain evidence="17 18">Ec32</strain>
    </source>
</reference>
<feature type="binding site" evidence="12">
    <location>
        <begin position="321"/>
        <end position="324"/>
    </location>
    <ligand>
        <name>FAD</name>
        <dbReference type="ChEBI" id="CHEBI:57692"/>
    </ligand>
</feature>
<feature type="domain" description="FAD/NAD(P)-binding" evidence="16">
    <location>
        <begin position="5"/>
        <end position="330"/>
    </location>
</feature>
<evidence type="ECO:0000256" key="9">
    <source>
        <dbReference type="ARBA" id="ARBA00023284"/>
    </source>
</evidence>
<dbReference type="GO" id="GO:0004148">
    <property type="term" value="F:dihydrolipoyl dehydrogenase (NADH) activity"/>
    <property type="evidence" value="ECO:0007669"/>
    <property type="project" value="UniProtKB-EC"/>
</dbReference>
<dbReference type="PATRIC" id="fig|1458461.3.peg.1252"/>
<evidence type="ECO:0000259" key="15">
    <source>
        <dbReference type="Pfam" id="PF02852"/>
    </source>
</evidence>
<evidence type="ECO:0000256" key="14">
    <source>
        <dbReference type="RuleBase" id="RU003692"/>
    </source>
</evidence>
<dbReference type="InterPro" id="IPR001100">
    <property type="entry name" value="Pyr_nuc-diS_OxRdtase"/>
</dbReference>
<keyword evidence="18" id="KW-1185">Reference proteome</keyword>
<dbReference type="FunFam" id="3.50.50.60:FF:000001">
    <property type="entry name" value="Dihydrolipoyl dehydrogenase, mitochondrial"/>
    <property type="match status" value="1"/>
</dbReference>
<keyword evidence="8" id="KW-1015">Disulfide bond</keyword>
<feature type="binding site" evidence="12">
    <location>
        <position position="116"/>
    </location>
    <ligand>
        <name>FAD</name>
        <dbReference type="ChEBI" id="CHEBI:57692"/>
    </ligand>
</feature>
<keyword evidence="12" id="KW-0547">Nucleotide-binding</keyword>
<evidence type="ECO:0000256" key="10">
    <source>
        <dbReference type="ARBA" id="ARBA00049187"/>
    </source>
</evidence>
<dbReference type="SUPFAM" id="SSF51905">
    <property type="entry name" value="FAD/NAD(P)-binding domain"/>
    <property type="match status" value="1"/>
</dbReference>
<comment type="catalytic activity">
    <reaction evidence="10 14">
        <text>N(6)-[(R)-dihydrolipoyl]-L-lysyl-[protein] + NAD(+) = N(6)-[(R)-lipoyl]-L-lysyl-[protein] + NADH + H(+)</text>
        <dbReference type="Rhea" id="RHEA:15045"/>
        <dbReference type="Rhea" id="RHEA-COMP:10474"/>
        <dbReference type="Rhea" id="RHEA-COMP:10475"/>
        <dbReference type="ChEBI" id="CHEBI:15378"/>
        <dbReference type="ChEBI" id="CHEBI:57540"/>
        <dbReference type="ChEBI" id="CHEBI:57945"/>
        <dbReference type="ChEBI" id="CHEBI:83099"/>
        <dbReference type="ChEBI" id="CHEBI:83100"/>
        <dbReference type="EC" id="1.8.1.4"/>
    </reaction>
</comment>
<dbReference type="Pfam" id="PF02852">
    <property type="entry name" value="Pyr_redox_dim"/>
    <property type="match status" value="1"/>
</dbReference>
<dbReference type="PRINTS" id="PR00368">
    <property type="entry name" value="FADPNR"/>
</dbReference>
<name>X5MCR6_9HYPH</name>
<dbReference type="PROSITE" id="PS00076">
    <property type="entry name" value="PYRIDINE_REDOX_1"/>
    <property type="match status" value="1"/>
</dbReference>
<evidence type="ECO:0000313" key="18">
    <source>
        <dbReference type="Proteomes" id="UP000032160"/>
    </source>
</evidence>
<dbReference type="NCBIfam" id="TIGR01350">
    <property type="entry name" value="lipoamide_DH"/>
    <property type="match status" value="1"/>
</dbReference>
<evidence type="ECO:0000256" key="1">
    <source>
        <dbReference type="ARBA" id="ARBA00007532"/>
    </source>
</evidence>
<feature type="binding site" evidence="12">
    <location>
        <begin position="145"/>
        <end position="147"/>
    </location>
    <ligand>
        <name>FAD</name>
        <dbReference type="ChEBI" id="CHEBI:57692"/>
    </ligand>
</feature>
<evidence type="ECO:0000256" key="3">
    <source>
        <dbReference type="ARBA" id="ARBA00016961"/>
    </source>
</evidence>
<dbReference type="KEGG" id="pect:BN1012_Phect1253"/>
<evidence type="ECO:0000256" key="2">
    <source>
        <dbReference type="ARBA" id="ARBA00012608"/>
    </source>
</evidence>
<dbReference type="AlphaFoldDB" id="X5MCR6"/>
<dbReference type="InterPro" id="IPR016156">
    <property type="entry name" value="FAD/NAD-linked_Rdtase_dimer_sf"/>
</dbReference>
<accession>X5MCR6</accession>
<dbReference type="PIRSF" id="PIRSF000350">
    <property type="entry name" value="Mercury_reductase_MerA"/>
    <property type="match status" value="1"/>
</dbReference>
<proteinExistence type="inferred from homology"/>
<evidence type="ECO:0000256" key="5">
    <source>
        <dbReference type="ARBA" id="ARBA00022827"/>
    </source>
</evidence>
<feature type="binding site" evidence="12">
    <location>
        <position position="315"/>
    </location>
    <ligand>
        <name>FAD</name>
        <dbReference type="ChEBI" id="CHEBI:57692"/>
    </ligand>
</feature>
<dbReference type="SUPFAM" id="SSF55424">
    <property type="entry name" value="FAD/NAD-linked reductases, dimerisation (C-terminal) domain"/>
    <property type="match status" value="1"/>
</dbReference>
<dbReference type="GO" id="GO:0005737">
    <property type="term" value="C:cytoplasm"/>
    <property type="evidence" value="ECO:0007669"/>
    <property type="project" value="UniProtKB-ARBA"/>
</dbReference>
<dbReference type="PANTHER" id="PTHR22912">
    <property type="entry name" value="DISULFIDE OXIDOREDUCTASE"/>
    <property type="match status" value="1"/>
</dbReference>
<comment type="miscellaneous">
    <text evidence="14">The active site is a redox-active disulfide bond.</text>
</comment>
<evidence type="ECO:0000256" key="12">
    <source>
        <dbReference type="PIRSR" id="PIRSR000350-3"/>
    </source>
</evidence>
<evidence type="ECO:0000259" key="16">
    <source>
        <dbReference type="Pfam" id="PF07992"/>
    </source>
</evidence>
<dbReference type="EMBL" id="HG966617">
    <property type="protein sequence ID" value="CDO59467.1"/>
    <property type="molecule type" value="Genomic_DNA"/>
</dbReference>
<evidence type="ECO:0000256" key="13">
    <source>
        <dbReference type="PIRSR" id="PIRSR000350-4"/>
    </source>
</evidence>
<dbReference type="InterPro" id="IPR023753">
    <property type="entry name" value="FAD/NAD-binding_dom"/>
</dbReference>
<dbReference type="STRING" id="1458461.BN1012_Phect1253"/>
<feature type="domain" description="Pyridine nucleotide-disulphide oxidoreductase dimerisation" evidence="15">
    <location>
        <begin position="349"/>
        <end position="458"/>
    </location>
</feature>
<feature type="binding site" evidence="12">
    <location>
        <position position="274"/>
    </location>
    <ligand>
        <name>NAD(+)</name>
        <dbReference type="ChEBI" id="CHEBI:57540"/>
    </ligand>
</feature>
<feature type="binding site" evidence="12">
    <location>
        <position position="52"/>
    </location>
    <ligand>
        <name>FAD</name>
        <dbReference type="ChEBI" id="CHEBI:57692"/>
    </ligand>
</feature>
<evidence type="ECO:0000256" key="7">
    <source>
        <dbReference type="ARBA" id="ARBA00023027"/>
    </source>
</evidence>
<evidence type="ECO:0000313" key="17">
    <source>
        <dbReference type="EMBL" id="CDO59467.1"/>
    </source>
</evidence>
<evidence type="ECO:0000256" key="4">
    <source>
        <dbReference type="ARBA" id="ARBA00022630"/>
    </source>
</evidence>
<sequence length="468" mass="49076">MSDQFDLVMIGAGPGGYVGAIRAAQLGLKVACVEKRETLGGTCLNIGCIPSKALLHASELYAESTGHMADLGINVKGVSLDLPKMMAFKDEGVDGNTKGIAFLFKKNKVEPVFGTGKVLSPGKVEVALNDGGTRVLETKNIVIATGSDVMPLPGVEIDEERIVSSTGALTLPEVPKHLLVVGGGVIGLELGSVWSRLGAKVTVVEFLDRIIPGTDNEVAKQFQRILKKQGFDFKLGTKVTGIDKTKNGLKVSVEPAKGGDTEVIEADYALVAIGRRPYTDGLGLAEAGVEMDDRGRIATDAHFKTNVDGIYAIGDAIIGPMLAHKAEDEGVAIAEILAGQSGHVNYDVIPGVIYTAPEVATVGKTEEELKEAGVDYKVGKFPFSANGRAKVNKQADGFVKILADAKTDRVLGVHILGMEAGTMIAEAALAMEFGASSEDIARTCHAHPTLTEAVKEAALAVDGRSLSM</sequence>
<feature type="binding site" evidence="12">
    <location>
        <position position="205"/>
    </location>
    <ligand>
        <name>NAD(+)</name>
        <dbReference type="ChEBI" id="CHEBI:57540"/>
    </ligand>
</feature>
<dbReference type="GO" id="GO:0050660">
    <property type="term" value="F:flavin adenine dinucleotide binding"/>
    <property type="evidence" value="ECO:0007669"/>
    <property type="project" value="InterPro"/>
</dbReference>
<dbReference type="InterPro" id="IPR004099">
    <property type="entry name" value="Pyr_nucl-diS_OxRdtase_dimer"/>
</dbReference>
<dbReference type="InterPro" id="IPR050151">
    <property type="entry name" value="Class-I_Pyr_Nuc-Dis_Oxidored"/>
</dbReference>
<dbReference type="RefSeq" id="WP_275450956.1">
    <property type="nucleotide sequence ID" value="NZ_HG966617.1"/>
</dbReference>
<keyword evidence="6 14" id="KW-0560">Oxidoreductase</keyword>
<dbReference type="EC" id="1.8.1.4" evidence="2 14"/>
<evidence type="ECO:0000256" key="11">
    <source>
        <dbReference type="PIRSR" id="PIRSR000350-2"/>
    </source>
</evidence>
<keyword evidence="7 12" id="KW-0520">NAD</keyword>
<feature type="binding site" evidence="12">
    <location>
        <begin position="182"/>
        <end position="189"/>
    </location>
    <ligand>
        <name>NAD(+)</name>
        <dbReference type="ChEBI" id="CHEBI:57540"/>
    </ligand>
</feature>
<dbReference type="GO" id="GO:0006103">
    <property type="term" value="P:2-oxoglutarate metabolic process"/>
    <property type="evidence" value="ECO:0007669"/>
    <property type="project" value="TreeGrafter"/>
</dbReference>
<dbReference type="Pfam" id="PF07992">
    <property type="entry name" value="Pyr_redox_2"/>
    <property type="match status" value="1"/>
</dbReference>
<dbReference type="Gene3D" id="3.50.50.60">
    <property type="entry name" value="FAD/NAD(P)-binding domain"/>
    <property type="match status" value="2"/>
</dbReference>
<dbReference type="HOGENOM" id="CLU_016755_0_3_5"/>
<comment type="cofactor">
    <cofactor evidence="12 14">
        <name>FAD</name>
        <dbReference type="ChEBI" id="CHEBI:57692"/>
    </cofactor>
    <text evidence="12 14">Binds 1 FAD per subunit.</text>
</comment>
<dbReference type="PRINTS" id="PR00411">
    <property type="entry name" value="PNDRDTASEI"/>
</dbReference>
<dbReference type="FunFam" id="3.30.390.30:FF:000001">
    <property type="entry name" value="Dihydrolipoyl dehydrogenase"/>
    <property type="match status" value="1"/>
</dbReference>
<keyword evidence="9 14" id="KW-0676">Redox-active center</keyword>
<protein>
    <recommendedName>
        <fullName evidence="3 14">Dihydrolipoyl dehydrogenase</fullName>
        <ecNumber evidence="2 14">1.8.1.4</ecNumber>
    </recommendedName>
</protein>
<dbReference type="Gene3D" id="3.30.390.30">
    <property type="match status" value="1"/>
</dbReference>
<evidence type="ECO:0000256" key="8">
    <source>
        <dbReference type="ARBA" id="ARBA00023157"/>
    </source>
</evidence>
<dbReference type="InterPro" id="IPR006258">
    <property type="entry name" value="Lipoamide_DH"/>
</dbReference>
<feature type="disulfide bond" description="Redox-active" evidence="13">
    <location>
        <begin position="43"/>
        <end position="48"/>
    </location>
</feature>
<keyword evidence="5 12" id="KW-0274">FAD</keyword>
<gene>
    <name evidence="17" type="ORF">BN1012_Phect1253</name>
</gene>
<dbReference type="InterPro" id="IPR036188">
    <property type="entry name" value="FAD/NAD-bd_sf"/>
</dbReference>
<dbReference type="InterPro" id="IPR012999">
    <property type="entry name" value="Pyr_OxRdtase_I_AS"/>
</dbReference>
<dbReference type="Proteomes" id="UP000032160">
    <property type="component" value="Chromosome I"/>
</dbReference>
<dbReference type="PANTHER" id="PTHR22912:SF151">
    <property type="entry name" value="DIHYDROLIPOYL DEHYDROGENASE, MITOCHONDRIAL"/>
    <property type="match status" value="1"/>
</dbReference>
<organism evidence="17 18">
    <name type="scientific">Candidatus Phaeomarinibacter ectocarpi</name>
    <dbReference type="NCBI Taxonomy" id="1458461"/>
    <lineage>
        <taxon>Bacteria</taxon>
        <taxon>Pseudomonadati</taxon>
        <taxon>Pseudomonadota</taxon>
        <taxon>Alphaproteobacteria</taxon>
        <taxon>Hyphomicrobiales</taxon>
        <taxon>Parvibaculaceae</taxon>
        <taxon>Candidatus Phaeomarinibacter</taxon>
    </lineage>
</organism>
<comment type="similarity">
    <text evidence="1 14">Belongs to the class-I pyridine nucleotide-disulfide oxidoreductase family.</text>
</comment>
<feature type="active site" description="Proton acceptor" evidence="11">
    <location>
        <position position="447"/>
    </location>
</feature>